<sequence length="198" mass="21135">MPSETEASALLTFFTQAGALKDTLRSARTATGRVESVAEHSWRLAVMALVLAPTEPGLDLTRVLQLCLIHDLGEALGGDVPAPAQTTDPDRKARERQDVRSVVAALPPAQRDALIAAYDEADAGTTPEARFVKALDKLETCLQHVEGAQVPDFDFAFNLSYGRAATDAVPTIAALRRPVDDRTRARSASARASEPSTA</sequence>
<comment type="cofactor">
    <cofactor evidence="2">
        <name>Mn(2+)</name>
        <dbReference type="ChEBI" id="CHEBI:29035"/>
    </cofactor>
</comment>
<dbReference type="InterPro" id="IPR003607">
    <property type="entry name" value="HD/PDEase_dom"/>
</dbReference>
<evidence type="ECO:0000256" key="1">
    <source>
        <dbReference type="ARBA" id="ARBA00001638"/>
    </source>
</evidence>
<comment type="caution">
    <text evidence="10">The sequence shown here is derived from an EMBL/GenBank/DDBJ whole genome shotgun (WGS) entry which is preliminary data.</text>
</comment>
<dbReference type="GO" id="GO:0005737">
    <property type="term" value="C:cytoplasm"/>
    <property type="evidence" value="ECO:0007669"/>
    <property type="project" value="TreeGrafter"/>
</dbReference>
<comment type="subunit">
    <text evidence="4">Homodimer.</text>
</comment>
<evidence type="ECO:0000256" key="2">
    <source>
        <dbReference type="ARBA" id="ARBA00001936"/>
    </source>
</evidence>
<name>A0A5M6IFS5_9PROT</name>
<gene>
    <name evidence="10" type="ORF">F1188_04145</name>
</gene>
<dbReference type="InterPro" id="IPR039356">
    <property type="entry name" value="YfbR/HDDC2"/>
</dbReference>
<feature type="domain" description="HD/PDEase" evidence="9">
    <location>
        <begin position="33"/>
        <end position="150"/>
    </location>
</feature>
<accession>A0A5M6IFS5</accession>
<dbReference type="SMART" id="SM00471">
    <property type="entry name" value="HDc"/>
    <property type="match status" value="1"/>
</dbReference>
<dbReference type="AlphaFoldDB" id="A0A5M6IFS5"/>
<keyword evidence="11" id="KW-1185">Reference proteome</keyword>
<dbReference type="InterPro" id="IPR006674">
    <property type="entry name" value="HD_domain"/>
</dbReference>
<keyword evidence="7" id="KW-0378">Hydrolase</keyword>
<dbReference type="Pfam" id="PF13023">
    <property type="entry name" value="HD_3"/>
    <property type="match status" value="1"/>
</dbReference>
<protein>
    <recommendedName>
        <fullName evidence="5">5'-deoxynucleotidase</fullName>
        <ecNumber evidence="5">3.1.3.89</ecNumber>
    </recommendedName>
</protein>
<evidence type="ECO:0000313" key="11">
    <source>
        <dbReference type="Proteomes" id="UP000324065"/>
    </source>
</evidence>
<dbReference type="PANTHER" id="PTHR11845">
    <property type="entry name" value="5'-DEOXYNUCLEOTIDASE HDDC2"/>
    <property type="match status" value="1"/>
</dbReference>
<evidence type="ECO:0000313" key="10">
    <source>
        <dbReference type="EMBL" id="KAA5607103.1"/>
    </source>
</evidence>
<dbReference type="GO" id="GO:0002953">
    <property type="term" value="F:5'-deoxynucleotidase activity"/>
    <property type="evidence" value="ECO:0007669"/>
    <property type="project" value="UniProtKB-EC"/>
</dbReference>
<evidence type="ECO:0000256" key="3">
    <source>
        <dbReference type="ARBA" id="ARBA00001941"/>
    </source>
</evidence>
<dbReference type="PANTHER" id="PTHR11845:SF13">
    <property type="entry name" value="5'-DEOXYNUCLEOTIDASE HDDC2"/>
    <property type="match status" value="1"/>
</dbReference>
<feature type="region of interest" description="Disordered" evidence="8">
    <location>
        <begin position="177"/>
        <end position="198"/>
    </location>
</feature>
<comment type="catalytic activity">
    <reaction evidence="1">
        <text>a 2'-deoxyribonucleoside 5'-phosphate + H2O = a 2'-deoxyribonucleoside + phosphate</text>
        <dbReference type="Rhea" id="RHEA:36167"/>
        <dbReference type="ChEBI" id="CHEBI:15377"/>
        <dbReference type="ChEBI" id="CHEBI:18274"/>
        <dbReference type="ChEBI" id="CHEBI:43474"/>
        <dbReference type="ChEBI" id="CHEBI:65317"/>
        <dbReference type="EC" id="3.1.3.89"/>
    </reaction>
</comment>
<reference evidence="10 11" key="1">
    <citation type="submission" date="2019-09" db="EMBL/GenBank/DDBJ databases">
        <title>Genome sequence of Roseospira marina, one of the more divergent members of the non-sulfur purple photosynthetic bacterial family, the Rhodospirillaceae.</title>
        <authorList>
            <person name="Meyer T."/>
            <person name="Kyndt J."/>
        </authorList>
    </citation>
    <scope>NUCLEOTIDE SEQUENCE [LARGE SCALE GENOMIC DNA]</scope>
    <source>
        <strain evidence="10 11">DSM 15113</strain>
    </source>
</reference>
<dbReference type="EC" id="3.1.3.89" evidence="5"/>
<evidence type="ECO:0000256" key="8">
    <source>
        <dbReference type="SAM" id="MobiDB-lite"/>
    </source>
</evidence>
<feature type="compositionally biased region" description="Low complexity" evidence="8">
    <location>
        <begin position="186"/>
        <end position="198"/>
    </location>
</feature>
<keyword evidence="6" id="KW-0479">Metal-binding</keyword>
<dbReference type="Proteomes" id="UP000324065">
    <property type="component" value="Unassembled WGS sequence"/>
</dbReference>
<dbReference type="RefSeq" id="WP_150061113.1">
    <property type="nucleotide sequence ID" value="NZ_JACHII010000003.1"/>
</dbReference>
<dbReference type="EMBL" id="VWPJ01000002">
    <property type="protein sequence ID" value="KAA5607103.1"/>
    <property type="molecule type" value="Genomic_DNA"/>
</dbReference>
<dbReference type="OrthoDB" id="9796032at2"/>
<evidence type="ECO:0000259" key="9">
    <source>
        <dbReference type="SMART" id="SM00471"/>
    </source>
</evidence>
<evidence type="ECO:0000256" key="4">
    <source>
        <dbReference type="ARBA" id="ARBA00011738"/>
    </source>
</evidence>
<comment type="cofactor">
    <cofactor evidence="3">
        <name>Co(2+)</name>
        <dbReference type="ChEBI" id="CHEBI:48828"/>
    </cofactor>
</comment>
<evidence type="ECO:0000256" key="6">
    <source>
        <dbReference type="ARBA" id="ARBA00022723"/>
    </source>
</evidence>
<proteinExistence type="predicted"/>
<dbReference type="Gene3D" id="1.10.3210.10">
    <property type="entry name" value="Hypothetical protein af1432"/>
    <property type="match status" value="1"/>
</dbReference>
<dbReference type="SUPFAM" id="SSF109604">
    <property type="entry name" value="HD-domain/PDEase-like"/>
    <property type="match status" value="1"/>
</dbReference>
<organism evidence="10 11">
    <name type="scientific">Roseospira marina</name>
    <dbReference type="NCBI Taxonomy" id="140057"/>
    <lineage>
        <taxon>Bacteria</taxon>
        <taxon>Pseudomonadati</taxon>
        <taxon>Pseudomonadota</taxon>
        <taxon>Alphaproteobacteria</taxon>
        <taxon>Rhodospirillales</taxon>
        <taxon>Rhodospirillaceae</taxon>
        <taxon>Roseospira</taxon>
    </lineage>
</organism>
<dbReference type="GO" id="GO:0046872">
    <property type="term" value="F:metal ion binding"/>
    <property type="evidence" value="ECO:0007669"/>
    <property type="project" value="UniProtKB-KW"/>
</dbReference>
<evidence type="ECO:0000256" key="5">
    <source>
        <dbReference type="ARBA" id="ARBA00012964"/>
    </source>
</evidence>
<evidence type="ECO:0000256" key="7">
    <source>
        <dbReference type="ARBA" id="ARBA00022801"/>
    </source>
</evidence>